<dbReference type="InterPro" id="IPR014512">
    <property type="entry name" value="O_gly_hydro"/>
</dbReference>
<proteinExistence type="predicted"/>
<evidence type="ECO:0000313" key="1">
    <source>
        <dbReference type="EMBL" id="SDE04622.1"/>
    </source>
</evidence>
<dbReference type="OrthoDB" id="2505409at2"/>
<sequence length="370" mass="42323">MKSRLKSISRSSRGWALVALLFFTKAATGQQPDYAQEYALLKAQIIKHYYKPELKYYVEQVPARPGDRKVSYLWPLCALFEAYQAGAVLEKKSKDFEHTFEIIRKYDDKRAPAAGYASYPPGLGGGDRFYDDNQWIGITVMHQYEKTKEPRWLKTGSEIYRFMMTGYDTVSGGGLYWQEGHKNTKNTCSNGPGILLALQLYKATGDSAYFKTAVGLYQWVNRWLRTADGLYYDNLHLKERRVDKRVYSYNTGTMLEANVLFYEITRDSAYLVTAQKMAGSADRYFLKNRELKDNFWFNAVLLRGLLHLWRVDGDARYLEAFRGAVDHAITHKTSQGLVGKDGTSQNLVPQGGMLELLAHMAVLQKQGIIK</sequence>
<dbReference type="Pfam" id="PF03663">
    <property type="entry name" value="Glyco_hydro_76"/>
    <property type="match status" value="1"/>
</dbReference>
<dbReference type="STRING" id="1285928.SAMN04487894_11916"/>
<dbReference type="InterPro" id="IPR008928">
    <property type="entry name" value="6-hairpin_glycosidase_sf"/>
</dbReference>
<dbReference type="InterPro" id="IPR053169">
    <property type="entry name" value="MUG_Protein"/>
</dbReference>
<dbReference type="PANTHER" id="PTHR47791:SF4">
    <property type="entry name" value="(PUTATIVE SECRETED PROTEIN)-RELATED"/>
    <property type="match status" value="1"/>
</dbReference>
<accession>A0A1G6ZQ51</accession>
<protein>
    <submittedName>
        <fullName evidence="1">Glycosyl hydrolase family 76</fullName>
    </submittedName>
</protein>
<dbReference type="GO" id="GO:0005975">
    <property type="term" value="P:carbohydrate metabolic process"/>
    <property type="evidence" value="ECO:0007669"/>
    <property type="project" value="InterPro"/>
</dbReference>
<dbReference type="GO" id="GO:0016787">
    <property type="term" value="F:hydrolase activity"/>
    <property type="evidence" value="ECO:0007669"/>
    <property type="project" value="UniProtKB-KW"/>
</dbReference>
<reference evidence="2" key="1">
    <citation type="submission" date="2016-10" db="EMBL/GenBank/DDBJ databases">
        <authorList>
            <person name="Varghese N."/>
            <person name="Submissions S."/>
        </authorList>
    </citation>
    <scope>NUCLEOTIDE SEQUENCE [LARGE SCALE GENOMIC DNA]</scope>
    <source>
        <strain evidence="2">DSM 25811 / CCM 8410 / LMG 26954 / E90</strain>
    </source>
</reference>
<keyword evidence="2" id="KW-1185">Reference proteome</keyword>
<dbReference type="PIRSF" id="PIRSF021505">
    <property type="entry name" value="O_gly_hdrol"/>
    <property type="match status" value="1"/>
</dbReference>
<dbReference type="InterPro" id="IPR005198">
    <property type="entry name" value="Glyco_hydro_76"/>
</dbReference>
<evidence type="ECO:0000313" key="2">
    <source>
        <dbReference type="Proteomes" id="UP000198757"/>
    </source>
</evidence>
<name>A0A1G6ZQ51_NIADE</name>
<dbReference type="RefSeq" id="WP_090392693.1">
    <property type="nucleotide sequence ID" value="NZ_FMZO01000019.1"/>
</dbReference>
<dbReference type="SUPFAM" id="SSF48208">
    <property type="entry name" value="Six-hairpin glycosidases"/>
    <property type="match status" value="1"/>
</dbReference>
<dbReference type="Gene3D" id="1.50.10.20">
    <property type="match status" value="1"/>
</dbReference>
<organism evidence="1 2">
    <name type="scientific">Niabella drilacis (strain DSM 25811 / CCM 8410 / CCUG 62505 / LMG 26954 / E90)</name>
    <dbReference type="NCBI Taxonomy" id="1285928"/>
    <lineage>
        <taxon>Bacteria</taxon>
        <taxon>Pseudomonadati</taxon>
        <taxon>Bacteroidota</taxon>
        <taxon>Chitinophagia</taxon>
        <taxon>Chitinophagales</taxon>
        <taxon>Chitinophagaceae</taxon>
        <taxon>Niabella</taxon>
    </lineage>
</organism>
<dbReference type="Proteomes" id="UP000198757">
    <property type="component" value="Unassembled WGS sequence"/>
</dbReference>
<dbReference type="EMBL" id="FMZO01000019">
    <property type="protein sequence ID" value="SDE04622.1"/>
    <property type="molecule type" value="Genomic_DNA"/>
</dbReference>
<gene>
    <name evidence="1" type="ORF">SAMN04487894_11916</name>
</gene>
<dbReference type="PANTHER" id="PTHR47791">
    <property type="entry name" value="MEIOTICALLY UP-REGULATED GENE 191 PROTEIN"/>
    <property type="match status" value="1"/>
</dbReference>
<keyword evidence="1" id="KW-0378">Hydrolase</keyword>
<dbReference type="AlphaFoldDB" id="A0A1G6ZQ51"/>